<feature type="domain" description="G-protein coupled receptors family 3 profile" evidence="20">
    <location>
        <begin position="872"/>
        <end position="1119"/>
    </location>
</feature>
<dbReference type="OrthoDB" id="2129233at2759"/>
<keyword evidence="14" id="KW-0628">Postsynaptic cell membrane</keyword>
<evidence type="ECO:0000256" key="19">
    <source>
        <dbReference type="SAM" id="Phobius"/>
    </source>
</evidence>
<dbReference type="EMBL" id="QOIP01000005">
    <property type="protein sequence ID" value="RLU22380.1"/>
    <property type="molecule type" value="Genomic_DNA"/>
</dbReference>
<feature type="compositionally biased region" description="Basic residues" evidence="18">
    <location>
        <begin position="258"/>
        <end position="269"/>
    </location>
</feature>
<keyword evidence="8" id="KW-0297">G-protein coupled receptor</keyword>
<feature type="region of interest" description="Disordered" evidence="18">
    <location>
        <begin position="195"/>
        <end position="229"/>
    </location>
</feature>
<evidence type="ECO:0000256" key="4">
    <source>
        <dbReference type="ARBA" id="ARBA00022692"/>
    </source>
</evidence>
<keyword evidence="5" id="KW-0732">Signal</keyword>
<feature type="transmembrane region" description="Helical" evidence="19">
    <location>
        <begin position="1060"/>
        <end position="1084"/>
    </location>
</feature>
<feature type="transmembrane region" description="Helical" evidence="19">
    <location>
        <begin position="1030"/>
        <end position="1048"/>
    </location>
</feature>
<evidence type="ECO:0000313" key="21">
    <source>
        <dbReference type="EMBL" id="RLU22380.1"/>
    </source>
</evidence>
<evidence type="ECO:0000256" key="18">
    <source>
        <dbReference type="SAM" id="MobiDB-lite"/>
    </source>
</evidence>
<keyword evidence="13" id="KW-0807">Transducer</keyword>
<feature type="transmembrane region" description="Helical" evidence="19">
    <location>
        <begin position="1090"/>
        <end position="1111"/>
    </location>
</feature>
<dbReference type="Pfam" id="PF00003">
    <property type="entry name" value="7tm_3"/>
    <property type="match status" value="1"/>
</dbReference>
<evidence type="ECO:0000256" key="6">
    <source>
        <dbReference type="ARBA" id="ARBA00022989"/>
    </source>
</evidence>
<keyword evidence="3" id="KW-1003">Cell membrane</keyword>
<evidence type="ECO:0000256" key="9">
    <source>
        <dbReference type="ARBA" id="ARBA00023136"/>
    </source>
</evidence>
<feature type="transmembrane region" description="Helical" evidence="19">
    <location>
        <begin position="909"/>
        <end position="929"/>
    </location>
</feature>
<dbReference type="GO" id="GO:0045211">
    <property type="term" value="C:postsynaptic membrane"/>
    <property type="evidence" value="ECO:0007669"/>
    <property type="project" value="UniProtKB-SubCell"/>
</dbReference>
<keyword evidence="10" id="KW-1015">Disulfide bond</keyword>
<name>A0A3L8DPL5_OOCBI</name>
<dbReference type="InterPro" id="IPR000337">
    <property type="entry name" value="GPCR_3"/>
</dbReference>
<proteinExistence type="inferred from homology"/>
<dbReference type="GO" id="GO:0043005">
    <property type="term" value="C:neuron projection"/>
    <property type="evidence" value="ECO:0007669"/>
    <property type="project" value="UniProtKB-SubCell"/>
</dbReference>
<dbReference type="InterPro" id="IPR017978">
    <property type="entry name" value="GPCR_3_C"/>
</dbReference>
<comment type="similarity">
    <text evidence="2">Belongs to the G-protein coupled receptor 3 family.</text>
</comment>
<comment type="caution">
    <text evidence="21">The sequence shown here is derived from an EMBL/GenBank/DDBJ whole genome shotgun (WGS) entry which is preliminary data.</text>
</comment>
<evidence type="ECO:0000256" key="12">
    <source>
        <dbReference type="ARBA" id="ARBA00023180"/>
    </source>
</evidence>
<feature type="coiled-coil region" evidence="17">
    <location>
        <begin position="1166"/>
        <end position="1212"/>
    </location>
</feature>
<feature type="transmembrane region" description="Helical" evidence="19">
    <location>
        <begin position="981"/>
        <end position="1010"/>
    </location>
</feature>
<feature type="transmembrane region" description="Helical" evidence="19">
    <location>
        <begin position="870"/>
        <end position="897"/>
    </location>
</feature>
<dbReference type="PANTHER" id="PTHR32546:SF29">
    <property type="entry name" value="G-PROTEIN COUPLED RECEPTORS FAMILY 3 PROFILE DOMAIN-CONTAINING PROTEIN"/>
    <property type="match status" value="1"/>
</dbReference>
<evidence type="ECO:0000256" key="1">
    <source>
        <dbReference type="ARBA" id="ARBA00004487"/>
    </source>
</evidence>
<feature type="compositionally biased region" description="Basic and acidic residues" evidence="18">
    <location>
        <begin position="1298"/>
        <end position="1320"/>
    </location>
</feature>
<dbReference type="GO" id="GO:0004930">
    <property type="term" value="F:G protein-coupled receptor activity"/>
    <property type="evidence" value="ECO:0007669"/>
    <property type="project" value="UniProtKB-KW"/>
</dbReference>
<feature type="transmembrane region" description="Helical" evidence="19">
    <location>
        <begin position="941"/>
        <end position="960"/>
    </location>
</feature>
<evidence type="ECO:0000256" key="17">
    <source>
        <dbReference type="SAM" id="Coils"/>
    </source>
</evidence>
<evidence type="ECO:0000256" key="13">
    <source>
        <dbReference type="ARBA" id="ARBA00023224"/>
    </source>
</evidence>
<organism evidence="21 22">
    <name type="scientific">Ooceraea biroi</name>
    <name type="common">Clonal raider ant</name>
    <name type="synonym">Cerapachys biroi</name>
    <dbReference type="NCBI Taxonomy" id="2015173"/>
    <lineage>
        <taxon>Eukaryota</taxon>
        <taxon>Metazoa</taxon>
        <taxon>Ecdysozoa</taxon>
        <taxon>Arthropoda</taxon>
        <taxon>Hexapoda</taxon>
        <taxon>Insecta</taxon>
        <taxon>Pterygota</taxon>
        <taxon>Neoptera</taxon>
        <taxon>Endopterygota</taxon>
        <taxon>Hymenoptera</taxon>
        <taxon>Apocrita</taxon>
        <taxon>Aculeata</taxon>
        <taxon>Formicoidea</taxon>
        <taxon>Formicidae</taxon>
        <taxon>Dorylinae</taxon>
        <taxon>Ooceraea</taxon>
    </lineage>
</organism>
<feature type="region of interest" description="Disordered" evidence="18">
    <location>
        <begin position="388"/>
        <end position="409"/>
    </location>
</feature>
<evidence type="ECO:0000256" key="3">
    <source>
        <dbReference type="ARBA" id="ARBA00022475"/>
    </source>
</evidence>
<accession>A0A3L8DPL5</accession>
<keyword evidence="12" id="KW-0325">Glycoprotein</keyword>
<keyword evidence="6 19" id="KW-1133">Transmembrane helix</keyword>
<feature type="region of interest" description="Disordered" evidence="18">
    <location>
        <begin position="252"/>
        <end position="280"/>
    </location>
</feature>
<evidence type="ECO:0000259" key="20">
    <source>
        <dbReference type="PROSITE" id="PS50259"/>
    </source>
</evidence>
<dbReference type="PROSITE" id="PS50259">
    <property type="entry name" value="G_PROTEIN_RECEP_F3_4"/>
    <property type="match status" value="1"/>
</dbReference>
<evidence type="ECO:0000256" key="14">
    <source>
        <dbReference type="ARBA" id="ARBA00023257"/>
    </source>
</evidence>
<dbReference type="InterPro" id="IPR043458">
    <property type="entry name" value="GPR158/179"/>
</dbReference>
<evidence type="ECO:0000313" key="22">
    <source>
        <dbReference type="Proteomes" id="UP000279307"/>
    </source>
</evidence>
<dbReference type="Pfam" id="PF22572">
    <property type="entry name" value="GPR158_179_EC"/>
    <property type="match status" value="1"/>
</dbReference>
<keyword evidence="17" id="KW-0175">Coiled coil</keyword>
<evidence type="ECO:0000256" key="7">
    <source>
        <dbReference type="ARBA" id="ARBA00023018"/>
    </source>
</evidence>
<evidence type="ECO:0000256" key="16">
    <source>
        <dbReference type="ARBA" id="ARBA00034104"/>
    </source>
</evidence>
<dbReference type="PANTHER" id="PTHR32546">
    <property type="entry name" value="G-PROTEIN COUPLED RECEPTOR 158-RELATED"/>
    <property type="match status" value="1"/>
</dbReference>
<keyword evidence="11" id="KW-0675">Receptor</keyword>
<evidence type="ECO:0000256" key="10">
    <source>
        <dbReference type="ARBA" id="ARBA00023157"/>
    </source>
</evidence>
<dbReference type="InterPro" id="IPR054714">
    <property type="entry name" value="GPR158_179_extracellular"/>
</dbReference>
<evidence type="ECO:0000256" key="2">
    <source>
        <dbReference type="ARBA" id="ARBA00007242"/>
    </source>
</evidence>
<keyword evidence="15" id="KW-0966">Cell projection</keyword>
<evidence type="ECO:0000256" key="15">
    <source>
        <dbReference type="ARBA" id="ARBA00023273"/>
    </source>
</evidence>
<gene>
    <name evidence="21" type="ORF">DMN91_004658</name>
</gene>
<dbReference type="Gene3D" id="3.30.450.20">
    <property type="entry name" value="PAS domain"/>
    <property type="match status" value="1"/>
</dbReference>
<keyword evidence="7" id="KW-0770">Synapse</keyword>
<feature type="region of interest" description="Disordered" evidence="18">
    <location>
        <begin position="1268"/>
        <end position="1347"/>
    </location>
</feature>
<dbReference type="CDD" id="cd12913">
    <property type="entry name" value="PDC1_MCP_like"/>
    <property type="match status" value="1"/>
</dbReference>
<keyword evidence="9 19" id="KW-0472">Membrane</keyword>
<feature type="compositionally biased region" description="Basic and acidic residues" evidence="18">
    <location>
        <begin position="270"/>
        <end position="280"/>
    </location>
</feature>
<dbReference type="PRINTS" id="PR00248">
    <property type="entry name" value="GPCRMGR"/>
</dbReference>
<comment type="subcellular location">
    <subcellularLocation>
        <location evidence="1">Cell projection</location>
        <location evidence="1">Neuron projection</location>
    </subcellularLocation>
    <subcellularLocation>
        <location evidence="16">Postsynaptic cell membrane</location>
        <topology evidence="16">Multi-pass membrane protein</topology>
    </subcellularLocation>
</comment>
<feature type="compositionally biased region" description="Basic and acidic residues" evidence="18">
    <location>
        <begin position="203"/>
        <end position="228"/>
    </location>
</feature>
<evidence type="ECO:0000256" key="5">
    <source>
        <dbReference type="ARBA" id="ARBA00022729"/>
    </source>
</evidence>
<reference evidence="21 22" key="1">
    <citation type="journal article" date="2018" name="Genome Res.">
        <title>The genomic architecture and molecular evolution of ant odorant receptors.</title>
        <authorList>
            <person name="McKenzie S.K."/>
            <person name="Kronauer D.J.C."/>
        </authorList>
    </citation>
    <scope>NUCLEOTIDE SEQUENCE [LARGE SCALE GENOMIC DNA]</scope>
    <source>
        <strain evidence="21">Clonal line C1</strain>
    </source>
</reference>
<protein>
    <recommendedName>
        <fullName evidence="20">G-protein coupled receptors family 3 profile domain-containing protein</fullName>
    </recommendedName>
</protein>
<dbReference type="CDD" id="cd15293">
    <property type="entry name" value="7tmC_GPR158-like"/>
    <property type="match status" value="1"/>
</dbReference>
<evidence type="ECO:0000256" key="8">
    <source>
        <dbReference type="ARBA" id="ARBA00023040"/>
    </source>
</evidence>
<keyword evidence="4 19" id="KW-0812">Transmembrane</keyword>
<sequence>MRHIITNGCNKRTISERKDDRLKMSASGCWCALILLTFTQDSLGSYYEKLLQIEKPKEYLRHQQNHRSSTFVDRKLVDPTEFRAAEIRSALNSSTESHSIAAEGRQPENRHAEIRPIIAQNRAVNLFRPLTEIHSAVALRPDLENRLRTGNRAEEIRSMGGNPALEEIRSMENSRAVAIRPVEIVSTPGRRAVEIASGGKARATTEKRGARIRSTETRSQQGDRRLAEEMSPTEIRPMDIFWTEIEQAETSSIERSQIRHGRSRSHFARQKIEDSSSKDGLKDAVNRIKTNVHEAQENHFRTRQAEKVNDLPKGSVSLKLFPVRNHSWLLERNFSKDNLVNSQSSGRIEDNVPEGLESLVKLYQVRKGSVLEESSASPLTRNLSRLIEQNSKEKSKDNLSSSRSSDQIKVETQKNLEHVLKAYHSENHGVLRSSPGSLKGSLKDDPLTKLRKAMSMNKTIMSIGNTIDTGNTTETVGIDPTEDVNESTHDLEEEVLQDVVLDYTSYEEPANASSDRSARRRPQAAQVDIVTRFLRIIENQHTLGENCTAGTDLNLGEGVVDQYAQERFRLEANFAVNRANMLTRLWKYAPEVMLSSEYLLHASVLSMVEFDEDIFAAGNCYDKMQYRDHWLYCPFAHRLPNQDGVLVKDLAVQYKYLSNSSEWFYIARKNAERVITSYEQFSRGFHTYTFNDSGHTERDEDEILTVKYEDGRWSKPYYDCGGGNIWMLTYTVPFFGYVNDTYFFKGTSGIDIDLRRVDIDQCPLPAGSTQLNIFAASDKCKKRTTECIAIPGLGFRRGSYRCVCKRGFYYPDTKSDKRYYNGTVIEEEYEKLMMGEKSQYAENGVFECLPCAEGCESCEDDSPCVVSLNWLMRTAILILECCIIACLPAVILFTWKYGHVKVVRAASPVLLRVIVLGAFFIYCTTIVMYPRPNIITCTVRVWLREIGFSLTYGALMLKTWRISVIFRVKSAKAVKITDANLLKRLGIIVLTFSVFLSIRTLVAPPIVIVARTADDLKAYLCQTDWWDHSFTTLEVMFLVWGIRLCIVVRKTPSEFNESRFISMAIYNEFLLSVFLNVSMLFLQSPANPDLLYIIFFCHTQLTVTLLLCLIFGSKAYVVFRGGGKEETIGKLCGATGKFLGKSSRPQGTSNQTNSISLQQGNFAEESDSATEEFRRLLNQLEVLKEKNILLGNQELVNKLAAMLDALNRVEAQVSTIQAISTSIVQLNDLNKSTEETDLGQICQEDRPGSDSQSENRCRACIEKNGLGMKDIQDPSADNEVLDSKKVGKDVASSTSSKHTAEDVTREACHGKDSKEADKSRSKSGHARTHAIVINLDDKSRFSEEVTV</sequence>
<dbReference type="Proteomes" id="UP000279307">
    <property type="component" value="Chromosome 5"/>
</dbReference>
<evidence type="ECO:0000256" key="11">
    <source>
        <dbReference type="ARBA" id="ARBA00023170"/>
    </source>
</evidence>
<feature type="compositionally biased region" description="Basic and acidic residues" evidence="18">
    <location>
        <begin position="1335"/>
        <end position="1347"/>
    </location>
</feature>